<dbReference type="EMBL" id="JABBNU010000009">
    <property type="protein sequence ID" value="NMM49781.1"/>
    <property type="molecule type" value="Genomic_DNA"/>
</dbReference>
<evidence type="ECO:0000313" key="1">
    <source>
        <dbReference type="EMBL" id="NMM49781.1"/>
    </source>
</evidence>
<name>A0A848J233_9BACT</name>
<evidence type="ECO:0000313" key="2">
    <source>
        <dbReference type="Proteomes" id="UP000559010"/>
    </source>
</evidence>
<protein>
    <submittedName>
        <fullName evidence="1">MYG1 family protein</fullName>
    </submittedName>
</protein>
<sequence length="364" mass="42645">MSSPALNENYLQKYASNVARQICAAAFSEKEKVSGADIKKLTPVKQVNYFVIKYLFKNWKTEMKRLTDSPYFDYDHQEVKEALIQFKNKVSNHILIAEKDLEPLVYDSVIDTLKLMYSPYDFFISEIKELDGMGIKAIDERGKYLTINKNLWSGLVSNLNSLDNEEYSFEVLENQFNRVCEESGSEPDSIDHLINDLNEYQPIDESELYTERSGFNTSEIVVDEIEEIEIEEEQVKQESFVENTHEELEDSIEEKPLVDRFHSDYETLNDKVASQKGKVKTLAHQNLESIKKGLSLNQRFMFTKELFRGDQELFEHAIDKLDQCSEYNEVINLIEQEFAPNNKWNMESYEVSEFMHMINRRFPD</sequence>
<keyword evidence="2" id="KW-1185">Reference proteome</keyword>
<dbReference type="RefSeq" id="WP_169683212.1">
    <property type="nucleotide sequence ID" value="NZ_JABBNU010000009.1"/>
</dbReference>
<proteinExistence type="predicted"/>
<gene>
    <name evidence="1" type="ORF">HH304_15340</name>
</gene>
<dbReference type="Proteomes" id="UP000559010">
    <property type="component" value="Unassembled WGS sequence"/>
</dbReference>
<reference evidence="1 2" key="1">
    <citation type="submission" date="2020-04" db="EMBL/GenBank/DDBJ databases">
        <title>Flammeovirgaceae bacterium KN852 isolated from deep sea.</title>
        <authorList>
            <person name="Zhang D.-C."/>
        </authorList>
    </citation>
    <scope>NUCLEOTIDE SEQUENCE [LARGE SCALE GENOMIC DNA]</scope>
    <source>
        <strain evidence="1 2">KN852</strain>
    </source>
</reference>
<accession>A0A848J233</accession>
<organism evidence="1 2">
    <name type="scientific">Marinigracilibium pacificum</name>
    <dbReference type="NCBI Taxonomy" id="2729599"/>
    <lineage>
        <taxon>Bacteria</taxon>
        <taxon>Pseudomonadati</taxon>
        <taxon>Bacteroidota</taxon>
        <taxon>Cytophagia</taxon>
        <taxon>Cytophagales</taxon>
        <taxon>Flammeovirgaceae</taxon>
        <taxon>Marinigracilibium</taxon>
    </lineage>
</organism>
<dbReference type="AlphaFoldDB" id="A0A848J233"/>
<comment type="caution">
    <text evidence="1">The sequence shown here is derived from an EMBL/GenBank/DDBJ whole genome shotgun (WGS) entry which is preliminary data.</text>
</comment>